<gene>
    <name evidence="1" type="ORF">LCGC14_1720770</name>
</gene>
<dbReference type="EMBL" id="LAZR01015484">
    <property type="protein sequence ID" value="KKM11517.1"/>
    <property type="molecule type" value="Genomic_DNA"/>
</dbReference>
<comment type="caution">
    <text evidence="1">The sequence shown here is derived from an EMBL/GenBank/DDBJ whole genome shotgun (WGS) entry which is preliminary data.</text>
</comment>
<evidence type="ECO:0000313" key="1">
    <source>
        <dbReference type="EMBL" id="KKM11517.1"/>
    </source>
</evidence>
<reference evidence="1" key="1">
    <citation type="journal article" date="2015" name="Nature">
        <title>Complex archaea that bridge the gap between prokaryotes and eukaryotes.</title>
        <authorList>
            <person name="Spang A."/>
            <person name="Saw J.H."/>
            <person name="Jorgensen S.L."/>
            <person name="Zaremba-Niedzwiedzka K."/>
            <person name="Martijn J."/>
            <person name="Lind A.E."/>
            <person name="van Eijk R."/>
            <person name="Schleper C."/>
            <person name="Guy L."/>
            <person name="Ettema T.J."/>
        </authorList>
    </citation>
    <scope>NUCLEOTIDE SEQUENCE</scope>
</reference>
<name>A0A0F9HC84_9ZZZZ</name>
<proteinExistence type="predicted"/>
<sequence length="97" mass="11126">MPQYGNVTPTERQDVADSALREIIRVSTQASVVVHCERMLVIRSNKRNNAYMFRRISTMVKPGTLAHSLAMDGKEYDQNVVPEPVYELRIMRPFSLT</sequence>
<protein>
    <submittedName>
        <fullName evidence="1">Uncharacterized protein</fullName>
    </submittedName>
</protein>
<dbReference type="AlphaFoldDB" id="A0A0F9HC84"/>
<accession>A0A0F9HC84</accession>
<organism evidence="1">
    <name type="scientific">marine sediment metagenome</name>
    <dbReference type="NCBI Taxonomy" id="412755"/>
    <lineage>
        <taxon>unclassified sequences</taxon>
        <taxon>metagenomes</taxon>
        <taxon>ecological metagenomes</taxon>
    </lineage>
</organism>